<dbReference type="AlphaFoldDB" id="A0A0F9L0C4"/>
<sequence length="117" mass="13913">MNLNEDSWILIGTNKGLYRLKDSVAIKKTLKHYPEMGRQGWLFIANADRETDRHTARYKEALRTDVIFPIDLKAYDSNDKYLPDLIPMFMRVKETEILEKLNYIIPRKINVWELLDI</sequence>
<organism evidence="1">
    <name type="scientific">marine sediment metagenome</name>
    <dbReference type="NCBI Taxonomy" id="412755"/>
    <lineage>
        <taxon>unclassified sequences</taxon>
        <taxon>metagenomes</taxon>
        <taxon>ecological metagenomes</taxon>
    </lineage>
</organism>
<comment type="caution">
    <text evidence="1">The sequence shown here is derived from an EMBL/GenBank/DDBJ whole genome shotgun (WGS) entry which is preliminary data.</text>
</comment>
<name>A0A0F9L0C4_9ZZZZ</name>
<accession>A0A0F9L0C4</accession>
<dbReference type="EMBL" id="LAZR01007109">
    <property type="protein sequence ID" value="KKM87368.1"/>
    <property type="molecule type" value="Genomic_DNA"/>
</dbReference>
<evidence type="ECO:0000313" key="1">
    <source>
        <dbReference type="EMBL" id="KKM87368.1"/>
    </source>
</evidence>
<gene>
    <name evidence="1" type="ORF">LCGC14_1269580</name>
</gene>
<reference evidence="1" key="1">
    <citation type="journal article" date="2015" name="Nature">
        <title>Complex archaea that bridge the gap between prokaryotes and eukaryotes.</title>
        <authorList>
            <person name="Spang A."/>
            <person name="Saw J.H."/>
            <person name="Jorgensen S.L."/>
            <person name="Zaremba-Niedzwiedzka K."/>
            <person name="Martijn J."/>
            <person name="Lind A.E."/>
            <person name="van Eijk R."/>
            <person name="Schleper C."/>
            <person name="Guy L."/>
            <person name="Ettema T.J."/>
        </authorList>
    </citation>
    <scope>NUCLEOTIDE SEQUENCE</scope>
</reference>
<proteinExistence type="predicted"/>
<protein>
    <submittedName>
        <fullName evidence="1">Uncharacterized protein</fullName>
    </submittedName>
</protein>